<feature type="binding site" evidence="3">
    <location>
        <position position="227"/>
    </location>
    <ligand>
        <name>Zn(2+)</name>
        <dbReference type="ChEBI" id="CHEBI:29105"/>
        <label>1</label>
        <note>catalytic</note>
    </ligand>
</feature>
<dbReference type="InterPro" id="IPR000771">
    <property type="entry name" value="FBA_II"/>
</dbReference>
<feature type="active site" description="Proton donor" evidence="1">
    <location>
        <position position="93"/>
    </location>
</feature>
<evidence type="ECO:0000313" key="4">
    <source>
        <dbReference type="EMBL" id="HIV23373.1"/>
    </source>
</evidence>
<keyword evidence="3" id="KW-0479">Metal-binding</keyword>
<accession>A0A9D1NYF3</accession>
<sequence>MYNYEELGLVNTKEMFDKAYREGYAVPALNFVTIEQLNGMIDAVIEKRSPVILLVSPNLHRQLGHEMTARLAQVATDRIKNAGLNIPVALHLDHGMTFEQCVAAIEGGFSSVMIDGSKLPFEENIALTKKVAEYAHARNVTVEAELGILKGKEEEGTEGTNESMYTDPVMAVDFIERSGCDSLAISIGTCHGLVKMVPREDGTLPELKYDILQYISDKKPGFPIVLHGCSNISQTYVDMINQHGGHIEKTVGIPDEQVRKAAGLAVCKINIATDGWICGLANTRRILDEEPGAIDSRCFTLKIRPLMKELYLHKIEIMGSGNRA</sequence>
<feature type="binding site" evidence="2">
    <location>
        <position position="192"/>
    </location>
    <ligand>
        <name>dihydroxyacetone phosphate</name>
        <dbReference type="ChEBI" id="CHEBI:57642"/>
    </ligand>
</feature>
<feature type="binding site" evidence="3">
    <location>
        <position position="115"/>
    </location>
    <ligand>
        <name>Zn(2+)</name>
        <dbReference type="ChEBI" id="CHEBI:29105"/>
        <label>2</label>
    </ligand>
</feature>
<dbReference type="GO" id="GO:0008270">
    <property type="term" value="F:zinc ion binding"/>
    <property type="evidence" value="ECO:0007669"/>
    <property type="project" value="InterPro"/>
</dbReference>
<dbReference type="InterPro" id="IPR013785">
    <property type="entry name" value="Aldolase_TIM"/>
</dbReference>
<protein>
    <submittedName>
        <fullName evidence="4">Ketose-bisphosphate aldolase</fullName>
    </submittedName>
</protein>
<organism evidence="4 5">
    <name type="scientific">Candidatus Merdiplasma excrementigallinarum</name>
    <dbReference type="NCBI Taxonomy" id="2840864"/>
    <lineage>
        <taxon>Bacteria</taxon>
        <taxon>Bacillati</taxon>
        <taxon>Bacillota</taxon>
        <taxon>Clostridia</taxon>
        <taxon>Lachnospirales</taxon>
        <taxon>Lachnospiraceae</taxon>
        <taxon>Lachnospiraceae incertae sedis</taxon>
        <taxon>Candidatus Merdiplasma</taxon>
    </lineage>
</organism>
<feature type="binding site" evidence="3">
    <location>
        <position position="145"/>
    </location>
    <ligand>
        <name>Zn(2+)</name>
        <dbReference type="ChEBI" id="CHEBI:29105"/>
        <label>2</label>
    </ligand>
</feature>
<feature type="binding site" evidence="3">
    <location>
        <position position="94"/>
    </location>
    <ligand>
        <name>Zn(2+)</name>
        <dbReference type="ChEBI" id="CHEBI:29105"/>
        <label>1</label>
        <note>catalytic</note>
    </ligand>
</feature>
<dbReference type="PIRSF" id="PIRSF001359">
    <property type="entry name" value="F_bP_aldolase_II"/>
    <property type="match status" value="1"/>
</dbReference>
<evidence type="ECO:0000256" key="2">
    <source>
        <dbReference type="PIRSR" id="PIRSR001359-2"/>
    </source>
</evidence>
<feature type="binding site" evidence="2">
    <location>
        <begin position="270"/>
        <end position="273"/>
    </location>
    <ligand>
        <name>dihydroxyacetone phosphate</name>
        <dbReference type="ChEBI" id="CHEBI:57642"/>
    </ligand>
</feature>
<proteinExistence type="predicted"/>
<evidence type="ECO:0000256" key="1">
    <source>
        <dbReference type="PIRSR" id="PIRSR001359-1"/>
    </source>
</evidence>
<evidence type="ECO:0000313" key="5">
    <source>
        <dbReference type="Proteomes" id="UP000886889"/>
    </source>
</evidence>
<reference evidence="4" key="1">
    <citation type="submission" date="2020-10" db="EMBL/GenBank/DDBJ databases">
        <authorList>
            <person name="Gilroy R."/>
        </authorList>
    </citation>
    <scope>NUCLEOTIDE SEQUENCE</scope>
    <source>
        <strain evidence="4">ChiBcec6-7307</strain>
    </source>
</reference>
<comment type="cofactor">
    <cofactor evidence="3">
        <name>Zn(2+)</name>
        <dbReference type="ChEBI" id="CHEBI:29105"/>
    </cofactor>
    <text evidence="3">Binds 2 Zn(2+) ions per subunit. One is catalytic and the other provides a structural contribution.</text>
</comment>
<dbReference type="GO" id="GO:0016832">
    <property type="term" value="F:aldehyde-lyase activity"/>
    <property type="evidence" value="ECO:0007669"/>
    <property type="project" value="InterPro"/>
</dbReference>
<reference evidence="4" key="2">
    <citation type="journal article" date="2021" name="PeerJ">
        <title>Extensive microbial diversity within the chicken gut microbiome revealed by metagenomics and culture.</title>
        <authorList>
            <person name="Gilroy R."/>
            <person name="Ravi A."/>
            <person name="Getino M."/>
            <person name="Pursley I."/>
            <person name="Horton D.L."/>
            <person name="Alikhan N.F."/>
            <person name="Baker D."/>
            <person name="Gharbi K."/>
            <person name="Hall N."/>
            <person name="Watson M."/>
            <person name="Adriaenssens E.M."/>
            <person name="Foster-Nyarko E."/>
            <person name="Jarju S."/>
            <person name="Secka A."/>
            <person name="Antonio M."/>
            <person name="Oren A."/>
            <person name="Chaudhuri R.R."/>
            <person name="La Ragione R."/>
            <person name="Hildebrand F."/>
            <person name="Pallen M.J."/>
        </authorList>
    </citation>
    <scope>NUCLEOTIDE SEQUENCE</scope>
    <source>
        <strain evidence="4">ChiBcec6-7307</strain>
    </source>
</reference>
<evidence type="ECO:0000256" key="3">
    <source>
        <dbReference type="PIRSR" id="PIRSR001359-3"/>
    </source>
</evidence>
<dbReference type="GO" id="GO:0005975">
    <property type="term" value="P:carbohydrate metabolic process"/>
    <property type="evidence" value="ECO:0007669"/>
    <property type="project" value="InterPro"/>
</dbReference>
<dbReference type="Gene3D" id="3.20.20.70">
    <property type="entry name" value="Aldolase class I"/>
    <property type="match status" value="1"/>
</dbReference>
<feature type="binding site" evidence="2">
    <location>
        <begin position="228"/>
        <end position="230"/>
    </location>
    <ligand>
        <name>dihydroxyacetone phosphate</name>
        <dbReference type="ChEBI" id="CHEBI:57642"/>
    </ligand>
</feature>
<dbReference type="PANTHER" id="PTHR30304:SF0">
    <property type="entry name" value="D-TAGATOSE-1,6-BISPHOSPHATE ALDOLASE SUBUNIT GATY-RELATED"/>
    <property type="match status" value="1"/>
</dbReference>
<feature type="binding site" evidence="3">
    <location>
        <position position="191"/>
    </location>
    <ligand>
        <name>Zn(2+)</name>
        <dbReference type="ChEBI" id="CHEBI:29105"/>
        <label>1</label>
        <note>catalytic</note>
    </ligand>
</feature>
<dbReference type="AlphaFoldDB" id="A0A9D1NYF3"/>
<gene>
    <name evidence="4" type="ORF">IAC80_05475</name>
</gene>
<dbReference type="CDD" id="cd00947">
    <property type="entry name" value="TBP_aldolase_IIB"/>
    <property type="match status" value="1"/>
</dbReference>
<dbReference type="EMBL" id="DVOS01000046">
    <property type="protein sequence ID" value="HIV23373.1"/>
    <property type="molecule type" value="Genomic_DNA"/>
</dbReference>
<dbReference type="Proteomes" id="UP000886889">
    <property type="component" value="Unassembled WGS sequence"/>
</dbReference>
<comment type="caution">
    <text evidence="4">The sequence shown here is derived from an EMBL/GenBank/DDBJ whole genome shotgun (WGS) entry which is preliminary data.</text>
</comment>
<dbReference type="PANTHER" id="PTHR30304">
    <property type="entry name" value="D-TAGATOSE-1,6-BISPHOSPHATE ALDOLASE"/>
    <property type="match status" value="1"/>
</dbReference>
<dbReference type="Pfam" id="PF01116">
    <property type="entry name" value="F_bP_aldolase"/>
    <property type="match status" value="1"/>
</dbReference>
<dbReference type="NCBIfam" id="TIGR00167">
    <property type="entry name" value="cbbA"/>
    <property type="match status" value="1"/>
</dbReference>
<keyword evidence="3" id="KW-0862">Zinc</keyword>
<dbReference type="InterPro" id="IPR050246">
    <property type="entry name" value="Class_II_FBP_aldolase"/>
</dbReference>
<dbReference type="SUPFAM" id="SSF51569">
    <property type="entry name" value="Aldolase"/>
    <property type="match status" value="1"/>
</dbReference>
<name>A0A9D1NYF3_9FIRM</name>